<sequence>MREFVTLAISLGKRISGERDSLVFLFTEENGIIPAQAISGYRITSKLMPHLETLRLATVRIVGNTGYRIADALRISHQLPVTSNRYKELLRAAYIIRKLLPFFSQEPELWRLLRDEILGTRTSGVQTSLTSDVLCLLGYDPHFAGCALCSNPATHFAVEDATFYCERHGKTQNALSFTFAHEDNRRA</sequence>
<dbReference type="AlphaFoldDB" id="A0A1F6BKJ7"/>
<gene>
    <name evidence="1" type="ORF">A2110_02505</name>
</gene>
<name>A0A1F6BKJ7_9BACT</name>
<organism evidence="1 2">
    <name type="scientific">Candidatus Jorgensenbacteria bacterium GWA1_54_12</name>
    <dbReference type="NCBI Taxonomy" id="1798468"/>
    <lineage>
        <taxon>Bacteria</taxon>
        <taxon>Candidatus Joergenseniibacteriota</taxon>
    </lineage>
</organism>
<dbReference type="EMBL" id="MFKH01000010">
    <property type="protein sequence ID" value="OGG37449.1"/>
    <property type="molecule type" value="Genomic_DNA"/>
</dbReference>
<evidence type="ECO:0000313" key="2">
    <source>
        <dbReference type="Proteomes" id="UP000176273"/>
    </source>
</evidence>
<dbReference type="Proteomes" id="UP000176273">
    <property type="component" value="Unassembled WGS sequence"/>
</dbReference>
<proteinExistence type="predicted"/>
<dbReference type="STRING" id="1798468.A2110_02505"/>
<accession>A0A1F6BKJ7</accession>
<reference evidence="1 2" key="1">
    <citation type="journal article" date="2016" name="Nat. Commun.">
        <title>Thousands of microbial genomes shed light on interconnected biogeochemical processes in an aquifer system.</title>
        <authorList>
            <person name="Anantharaman K."/>
            <person name="Brown C.T."/>
            <person name="Hug L.A."/>
            <person name="Sharon I."/>
            <person name="Castelle C.J."/>
            <person name="Probst A.J."/>
            <person name="Thomas B.C."/>
            <person name="Singh A."/>
            <person name="Wilkins M.J."/>
            <person name="Karaoz U."/>
            <person name="Brodie E.L."/>
            <person name="Williams K.H."/>
            <person name="Hubbard S.S."/>
            <person name="Banfield J.F."/>
        </authorList>
    </citation>
    <scope>NUCLEOTIDE SEQUENCE [LARGE SCALE GENOMIC DNA]</scope>
</reference>
<evidence type="ECO:0000313" key="1">
    <source>
        <dbReference type="EMBL" id="OGG37449.1"/>
    </source>
</evidence>
<protein>
    <submittedName>
        <fullName evidence="1">Uncharacterized protein</fullName>
    </submittedName>
</protein>
<comment type="caution">
    <text evidence="1">The sequence shown here is derived from an EMBL/GenBank/DDBJ whole genome shotgun (WGS) entry which is preliminary data.</text>
</comment>